<dbReference type="OrthoDB" id="6119186at2"/>
<dbReference type="Proteomes" id="UP000239471">
    <property type="component" value="Unassembled WGS sequence"/>
</dbReference>
<name>A0A2T0BFS4_9CLOT</name>
<keyword evidence="2" id="KW-1185">Reference proteome</keyword>
<gene>
    <name evidence="1" type="ORF">CLVI_15610</name>
</gene>
<evidence type="ECO:0000313" key="1">
    <source>
        <dbReference type="EMBL" id="PRR82751.1"/>
    </source>
</evidence>
<accession>A0A2T0BFS4</accession>
<dbReference type="EMBL" id="PVXQ01000013">
    <property type="protein sequence ID" value="PRR82751.1"/>
    <property type="molecule type" value="Genomic_DNA"/>
</dbReference>
<dbReference type="AlphaFoldDB" id="A0A2T0BFS4"/>
<dbReference type="RefSeq" id="WP_146127312.1">
    <property type="nucleotide sequence ID" value="NZ_PVXQ01000013.1"/>
</dbReference>
<comment type="caution">
    <text evidence="1">The sequence shown here is derived from an EMBL/GenBank/DDBJ whole genome shotgun (WGS) entry which is preliminary data.</text>
</comment>
<sequence length="59" mass="6974">MYYVCKESGEDGSFCSRCYDESLKLVRMHDLGNGFQCPIHTNIFLQIHEQEEQSEEVLW</sequence>
<reference evidence="1 2" key="1">
    <citation type="submission" date="2018-03" db="EMBL/GenBank/DDBJ databases">
        <title>Genome sequence of Clostridium vincentii DSM 10228.</title>
        <authorList>
            <person name="Poehlein A."/>
            <person name="Daniel R."/>
        </authorList>
    </citation>
    <scope>NUCLEOTIDE SEQUENCE [LARGE SCALE GENOMIC DNA]</scope>
    <source>
        <strain evidence="1 2">DSM 10228</strain>
    </source>
</reference>
<organism evidence="1 2">
    <name type="scientific">Clostridium vincentii</name>
    <dbReference type="NCBI Taxonomy" id="52704"/>
    <lineage>
        <taxon>Bacteria</taxon>
        <taxon>Bacillati</taxon>
        <taxon>Bacillota</taxon>
        <taxon>Clostridia</taxon>
        <taxon>Eubacteriales</taxon>
        <taxon>Clostridiaceae</taxon>
        <taxon>Clostridium</taxon>
    </lineage>
</organism>
<evidence type="ECO:0000313" key="2">
    <source>
        <dbReference type="Proteomes" id="UP000239471"/>
    </source>
</evidence>
<protein>
    <submittedName>
        <fullName evidence="1">Uncharacterized protein</fullName>
    </submittedName>
</protein>
<proteinExistence type="predicted"/>